<dbReference type="AlphaFoldDB" id="T1DFX2"/>
<reference evidence="1" key="2">
    <citation type="journal article" date="2014" name="ISME J.">
        <title>Microbial stratification in low pH oxic and suboxic macroscopic growths along an acid mine drainage.</title>
        <authorList>
            <person name="Mendez-Garcia C."/>
            <person name="Mesa V."/>
            <person name="Sprenger R.R."/>
            <person name="Richter M."/>
            <person name="Diez M.S."/>
            <person name="Solano J."/>
            <person name="Bargiela R."/>
            <person name="Golyshina O.V."/>
            <person name="Manteca A."/>
            <person name="Ramos J.L."/>
            <person name="Gallego J.R."/>
            <person name="Llorente I."/>
            <person name="Martins Dos Santos V.A."/>
            <person name="Jensen O.N."/>
            <person name="Pelaez A.I."/>
            <person name="Sanchez J."/>
            <person name="Ferrer M."/>
        </authorList>
    </citation>
    <scope>NUCLEOTIDE SEQUENCE</scope>
</reference>
<gene>
    <name evidence="1" type="ORF">B1A_01114</name>
</gene>
<feature type="non-terminal residue" evidence="1">
    <location>
        <position position="103"/>
    </location>
</feature>
<protein>
    <submittedName>
        <fullName evidence="1">Uncharacterized protein</fullName>
    </submittedName>
</protein>
<proteinExistence type="predicted"/>
<evidence type="ECO:0000313" key="1">
    <source>
        <dbReference type="EMBL" id="EQD80224.1"/>
    </source>
</evidence>
<accession>T1DFX2</accession>
<dbReference type="EMBL" id="AUZX01000845">
    <property type="protein sequence ID" value="EQD80224.1"/>
    <property type="molecule type" value="Genomic_DNA"/>
</dbReference>
<sequence length="103" mass="11862">MLLPDSRVVDVGNLSRIFFNVTNSYKFLFFQALLDEIKSIDLRSTVSEKNVDLSLLILHMLEMARPLLEEYRISFGVQDKISVILARLNSEQGGADEMERLKR</sequence>
<comment type="caution">
    <text evidence="1">The sequence shown here is derived from an EMBL/GenBank/DDBJ whole genome shotgun (WGS) entry which is preliminary data.</text>
</comment>
<reference evidence="1" key="1">
    <citation type="submission" date="2013-08" db="EMBL/GenBank/DDBJ databases">
        <authorList>
            <person name="Mendez C."/>
            <person name="Richter M."/>
            <person name="Ferrer M."/>
            <person name="Sanchez J."/>
        </authorList>
    </citation>
    <scope>NUCLEOTIDE SEQUENCE</scope>
</reference>
<name>T1DFX2_9ZZZZ</name>
<organism evidence="1">
    <name type="scientific">mine drainage metagenome</name>
    <dbReference type="NCBI Taxonomy" id="410659"/>
    <lineage>
        <taxon>unclassified sequences</taxon>
        <taxon>metagenomes</taxon>
        <taxon>ecological metagenomes</taxon>
    </lineage>
</organism>